<dbReference type="EMBL" id="LIHL02000007">
    <property type="protein sequence ID" value="KAF5464706.1"/>
    <property type="molecule type" value="Genomic_DNA"/>
</dbReference>
<organism evidence="2 3">
    <name type="scientific">Juglans regia</name>
    <name type="common">English walnut</name>
    <dbReference type="NCBI Taxonomy" id="51240"/>
    <lineage>
        <taxon>Eukaryota</taxon>
        <taxon>Viridiplantae</taxon>
        <taxon>Streptophyta</taxon>
        <taxon>Embryophyta</taxon>
        <taxon>Tracheophyta</taxon>
        <taxon>Spermatophyta</taxon>
        <taxon>Magnoliopsida</taxon>
        <taxon>eudicotyledons</taxon>
        <taxon>Gunneridae</taxon>
        <taxon>Pentapetalae</taxon>
        <taxon>rosids</taxon>
        <taxon>fabids</taxon>
        <taxon>Fagales</taxon>
        <taxon>Juglandaceae</taxon>
        <taxon>Juglans</taxon>
    </lineage>
</organism>
<dbReference type="Gramene" id="Jr07_11010_p1">
    <property type="protein sequence ID" value="cds.Jr07_11010_p1"/>
    <property type="gene ID" value="Jr07_11010"/>
</dbReference>
<comment type="caution">
    <text evidence="2">The sequence shown here is derived from an EMBL/GenBank/DDBJ whole genome shotgun (WGS) entry which is preliminary data.</text>
</comment>
<accession>A0A834CUL3</accession>
<dbReference type="PANTHER" id="PTHR36617">
    <property type="entry name" value="PROTEIN, PUTATIVE-RELATED"/>
    <property type="match status" value="1"/>
</dbReference>
<gene>
    <name evidence="2" type="ORF">F2P56_014761</name>
</gene>
<reference evidence="2" key="2">
    <citation type="submission" date="2020-03" db="EMBL/GenBank/DDBJ databases">
        <title>Walnut 2.0.</title>
        <authorList>
            <person name="Marrano A."/>
            <person name="Britton M."/>
            <person name="Zimin A.V."/>
            <person name="Zaini P.A."/>
            <person name="Workman R."/>
            <person name="Puiu D."/>
            <person name="Bianco L."/>
            <person name="Allen B.J."/>
            <person name="Troggio M."/>
            <person name="Leslie C.A."/>
            <person name="Timp W."/>
            <person name="Dendekar A."/>
            <person name="Salzberg S.L."/>
            <person name="Neale D.B."/>
        </authorList>
    </citation>
    <scope>NUCLEOTIDE SEQUENCE</scope>
    <source>
        <tissue evidence="2">Leaves</tissue>
    </source>
</reference>
<sequence>MFPTLYSIAANMEASVADVWGSPHGPPQWNVLFNRDFHDWELPTVLDFFSLIYATGNTTAQEDKLQWRINGSKKYTVRAYYKILISQADAHFPWKSIWSSRVPSKVAFFVWTSALGKILTTDNLRKRGCVVMNWCYLCKKDGESVDHLLLHCEVTKVLWDEIFRRVDVAWAMPLRVVDLLCIMWYIWSERNERCFEDRELTMVEL</sequence>
<evidence type="ECO:0000259" key="1">
    <source>
        <dbReference type="Pfam" id="PF13966"/>
    </source>
</evidence>
<dbReference type="Pfam" id="PF13966">
    <property type="entry name" value="zf-RVT"/>
    <property type="match status" value="1"/>
</dbReference>
<proteinExistence type="predicted"/>
<protein>
    <recommendedName>
        <fullName evidence="1">Reverse transcriptase zinc-binding domain-containing protein</fullName>
    </recommendedName>
</protein>
<dbReference type="InterPro" id="IPR026960">
    <property type="entry name" value="RVT-Znf"/>
</dbReference>
<name>A0A834CUL3_JUGRE</name>
<dbReference type="PANTHER" id="PTHR36617:SF15">
    <property type="entry name" value="REVERSE TRANSCRIPTASE ZINC-BINDING DOMAIN-CONTAINING PROTEIN"/>
    <property type="match status" value="1"/>
</dbReference>
<reference evidence="2" key="1">
    <citation type="submission" date="2015-10" db="EMBL/GenBank/DDBJ databases">
        <authorList>
            <person name="Martinez-Garcia P.J."/>
            <person name="Crepeau M.W."/>
            <person name="Puiu D."/>
            <person name="Gonzalez-Ibeas D."/>
            <person name="Whalen J."/>
            <person name="Stevens K."/>
            <person name="Paul R."/>
            <person name="Butterfield T."/>
            <person name="Britton M."/>
            <person name="Reagan R."/>
            <person name="Chakraborty S."/>
            <person name="Walawage S.L."/>
            <person name="Vasquez-Gross H.A."/>
            <person name="Cardeno C."/>
            <person name="Famula R."/>
            <person name="Pratt K."/>
            <person name="Kuruganti S."/>
            <person name="Aradhya M.K."/>
            <person name="Leslie C.A."/>
            <person name="Dandekar A.M."/>
            <person name="Salzberg S.L."/>
            <person name="Wegrzyn J.L."/>
            <person name="Langley C.H."/>
            <person name="Neale D.B."/>
        </authorList>
    </citation>
    <scope>NUCLEOTIDE SEQUENCE</scope>
    <source>
        <tissue evidence="2">Leaves</tissue>
    </source>
</reference>
<dbReference type="Proteomes" id="UP000619265">
    <property type="component" value="Unassembled WGS sequence"/>
</dbReference>
<feature type="domain" description="Reverse transcriptase zinc-binding" evidence="1">
    <location>
        <begin position="75"/>
        <end position="159"/>
    </location>
</feature>
<evidence type="ECO:0000313" key="2">
    <source>
        <dbReference type="EMBL" id="KAF5464706.1"/>
    </source>
</evidence>
<evidence type="ECO:0000313" key="3">
    <source>
        <dbReference type="Proteomes" id="UP000619265"/>
    </source>
</evidence>
<dbReference type="AlphaFoldDB" id="A0A834CUL3"/>